<protein>
    <submittedName>
        <fullName evidence="2">FAD-dependent oxidoreductase</fullName>
    </submittedName>
</protein>
<dbReference type="PANTHER" id="PTHR13847:SF201">
    <property type="entry name" value="PUTATIBE OXIDOREDUCTASE"/>
    <property type="match status" value="1"/>
</dbReference>
<dbReference type="Pfam" id="PF01266">
    <property type="entry name" value="DAO"/>
    <property type="match status" value="1"/>
</dbReference>
<evidence type="ECO:0000313" key="2">
    <source>
        <dbReference type="EMBL" id="MCY6371115.1"/>
    </source>
</evidence>
<dbReference type="SUPFAM" id="SSF51905">
    <property type="entry name" value="FAD/NAD(P)-binding domain"/>
    <property type="match status" value="1"/>
</dbReference>
<accession>A0ABT4CPZ2</accession>
<evidence type="ECO:0000313" key="3">
    <source>
        <dbReference type="Proteomes" id="UP001079657"/>
    </source>
</evidence>
<comment type="caution">
    <text evidence="2">The sequence shown here is derived from an EMBL/GenBank/DDBJ whole genome shotgun (WGS) entry which is preliminary data.</text>
</comment>
<dbReference type="RefSeq" id="WP_268049961.1">
    <property type="nucleotide sequence ID" value="NZ_JAPQES010000003.1"/>
</dbReference>
<dbReference type="Proteomes" id="UP001079657">
    <property type="component" value="Unassembled WGS sequence"/>
</dbReference>
<dbReference type="EMBL" id="JAPQES010000003">
    <property type="protein sequence ID" value="MCY6371115.1"/>
    <property type="molecule type" value="Genomic_DNA"/>
</dbReference>
<dbReference type="InterPro" id="IPR036188">
    <property type="entry name" value="FAD/NAD-bd_sf"/>
</dbReference>
<proteinExistence type="predicted"/>
<dbReference type="Gene3D" id="3.30.9.10">
    <property type="entry name" value="D-Amino Acid Oxidase, subunit A, domain 2"/>
    <property type="match status" value="1"/>
</dbReference>
<dbReference type="InterPro" id="IPR006076">
    <property type="entry name" value="FAD-dep_OxRdtase"/>
</dbReference>
<evidence type="ECO:0000259" key="1">
    <source>
        <dbReference type="Pfam" id="PF01266"/>
    </source>
</evidence>
<name>A0ABT4CPZ2_9CLOT</name>
<feature type="domain" description="FAD dependent oxidoreductase" evidence="1">
    <location>
        <begin position="31"/>
        <end position="386"/>
    </location>
</feature>
<dbReference type="Gene3D" id="3.50.50.60">
    <property type="entry name" value="FAD/NAD(P)-binding domain"/>
    <property type="match status" value="1"/>
</dbReference>
<sequence length="407" mass="46869">MMILTSGNTYWNSISKGYKRYPTLNCNQECDVVVIGGGITGCLTAYYLSQYNINTILLEKNLIANGSTAASPCLLEYAINTELHNLINLLGKETAIRVYKLCQKSIDDIENILYNIRLHCDFQRKDSIYLCSDSNNENIMKTEFELRKEFNFNVEYMVKKEIENKFSFSFPCGIYSKNCGILDPFKFCHALLKGSSKKNTKIYENTSVVNFDYYSNNIRINTNNDCHIYCKKIVFANNFTAHNLLKDTSVVKLKTIYSMATEPLTTYNGWYEKCLIRESYDPNFYIRPTGDNRILACGFADDFKSSNYCAINIERKAFNILEKLKNLFPYIDNLKPDYCWCGTFGETKDSLPFIGKHPKFPHCYFNLGFNENGICYSVIGAQIIKDLILYNNNPDANIFSLDRKSLK</sequence>
<organism evidence="2 3">
    <name type="scientific">Clostridium ganghwense</name>
    <dbReference type="NCBI Taxonomy" id="312089"/>
    <lineage>
        <taxon>Bacteria</taxon>
        <taxon>Bacillati</taxon>
        <taxon>Bacillota</taxon>
        <taxon>Clostridia</taxon>
        <taxon>Eubacteriales</taxon>
        <taxon>Clostridiaceae</taxon>
        <taxon>Clostridium</taxon>
    </lineage>
</organism>
<gene>
    <name evidence="2" type="ORF">OXH55_10765</name>
</gene>
<keyword evidence="3" id="KW-1185">Reference proteome</keyword>
<dbReference type="PANTHER" id="PTHR13847">
    <property type="entry name" value="SARCOSINE DEHYDROGENASE-RELATED"/>
    <property type="match status" value="1"/>
</dbReference>
<reference evidence="2" key="1">
    <citation type="submission" date="2022-12" db="EMBL/GenBank/DDBJ databases">
        <authorList>
            <person name="Wang J."/>
        </authorList>
    </citation>
    <scope>NUCLEOTIDE SEQUENCE</scope>
    <source>
        <strain evidence="2">HY-42-06</strain>
    </source>
</reference>